<keyword evidence="2 5" id="KW-0812">Transmembrane</keyword>
<feature type="transmembrane region" description="Helical" evidence="5">
    <location>
        <begin position="475"/>
        <end position="496"/>
    </location>
</feature>
<dbReference type="InterPro" id="IPR005821">
    <property type="entry name" value="Ion_trans_dom"/>
</dbReference>
<feature type="transmembrane region" description="Helical" evidence="5">
    <location>
        <begin position="973"/>
        <end position="995"/>
    </location>
</feature>
<evidence type="ECO:0000256" key="5">
    <source>
        <dbReference type="SAM" id="Phobius"/>
    </source>
</evidence>
<feature type="transmembrane region" description="Helical" evidence="5">
    <location>
        <begin position="389"/>
        <end position="410"/>
    </location>
</feature>
<dbReference type="SUPFAM" id="SSF81324">
    <property type="entry name" value="Voltage-gated potassium channels"/>
    <property type="match status" value="1"/>
</dbReference>
<evidence type="ECO:0000259" key="6">
    <source>
        <dbReference type="Pfam" id="PF00520"/>
    </source>
</evidence>
<feature type="domain" description="Ion transport" evidence="6">
    <location>
        <begin position="406"/>
        <end position="629"/>
    </location>
</feature>
<feature type="transmembrane region" description="Helical" evidence="5">
    <location>
        <begin position="530"/>
        <end position="550"/>
    </location>
</feature>
<dbReference type="EMBL" id="CAMPGE010025086">
    <property type="protein sequence ID" value="CAI2382878.1"/>
    <property type="molecule type" value="Genomic_DNA"/>
</dbReference>
<comment type="caution">
    <text evidence="7">The sequence shown here is derived from an EMBL/GenBank/DDBJ whole genome shotgun (WGS) entry which is preliminary data.</text>
</comment>
<accession>A0AAD1Y1E1</accession>
<protein>
    <recommendedName>
        <fullName evidence="6">Ion transport domain-containing protein</fullName>
    </recommendedName>
</protein>
<dbReference type="GO" id="GO:0005216">
    <property type="term" value="F:monoatomic ion channel activity"/>
    <property type="evidence" value="ECO:0007669"/>
    <property type="project" value="InterPro"/>
</dbReference>
<feature type="transmembrane region" description="Helical" evidence="5">
    <location>
        <begin position="816"/>
        <end position="835"/>
    </location>
</feature>
<dbReference type="Gene3D" id="1.20.120.350">
    <property type="entry name" value="Voltage-gated potassium channels. Chain C"/>
    <property type="match status" value="1"/>
</dbReference>
<feature type="domain" description="Ion transport" evidence="6">
    <location>
        <begin position="746"/>
        <end position="1013"/>
    </location>
</feature>
<evidence type="ECO:0000313" key="7">
    <source>
        <dbReference type="EMBL" id="CAI2382878.1"/>
    </source>
</evidence>
<reference evidence="7" key="1">
    <citation type="submission" date="2023-07" db="EMBL/GenBank/DDBJ databases">
        <authorList>
            <consortium name="AG Swart"/>
            <person name="Singh M."/>
            <person name="Singh A."/>
            <person name="Seah K."/>
            <person name="Emmerich C."/>
        </authorList>
    </citation>
    <scope>NUCLEOTIDE SEQUENCE</scope>
    <source>
        <strain evidence="7">DP1</strain>
    </source>
</reference>
<gene>
    <name evidence="7" type="ORF">ECRASSUSDP1_LOCUS24366</name>
</gene>
<comment type="subcellular location">
    <subcellularLocation>
        <location evidence="1">Membrane</location>
        <topology evidence="1">Multi-pass membrane protein</topology>
    </subcellularLocation>
</comment>
<evidence type="ECO:0000256" key="3">
    <source>
        <dbReference type="ARBA" id="ARBA00022989"/>
    </source>
</evidence>
<keyword evidence="4 5" id="KW-0472">Membrane</keyword>
<sequence>MEGDSREESKEAERFNTRDDMFIREAIDEIEELSRDDQSNNAEYRIDIEDLSALQSNKSGSLKSVQKKLSSLRMSKKFSKDTELEKNTQSLLDSLGLGHHYFSSKSSMMSSNSGNSLTRRRNRGLKKKDTSLIVPTASEDNVMRKNKFALTHRSKNSSISNFETVRFRPNQEGSKESKRSSLCVIQEASKIRKMFSRRFGDSPQKSLKKRPRAQSPVKLAIPGMNIASPDKDFTLPMKKTSKLLRIGTIMNKTKVEASMSSLSRRSSLSDCSSQVSGAENDTKMQSKPVESFMKTFRNEEKKEKSLQALSKVIPRLQSRRLKKTTFNTVSSGNNAVKKIINKEGDNIFKEKLKFLNTKNCYQTASKYFNLAYRNVTFYHFHDDTFAQKAYFLTTSPFVRGIKVFLCWFYMFLTFFEPNNSTDTSIARGSIQFNCILACEIIILLYFLIDMILRIQFTVIAGQRIGFRKVFTEEMFVINLICECMMIVDAVLFYSLYPNKYFRFGRIFRAIKAVLESREVYRTTVSALNCYPQIIDLGCLISLISFLYAVFGQRFLDHKISGITRESNFSNLFEGTQNIYFLATLSNYPSVLIPYVKDSNMSLIFFYPFLVLTVLIILPLPVAIVFEAFKINRGKVLLKDRLHEKEGLLMCFMCIDVQRKGYISLEQWEAFFNVVYGGRQDHKKVRRVFESLDTRDIGYMNLEKFFQGCELIKSMSNLASTPVRFQALEKARLCLIKYTFLDKIVKSKWFDIVMFIVIILNMVLLLLQLCPFSGEVLEIFDLIDDIFVYIFCAEAVVKITGLGVSEYFNDNWNRLDFVMVILSLILSVTMSVIRISKNLVSSRGIKFLRFSKNQRCLKLVKWMKKSKTMFWLFATLDTLSRSKAIIIKAVLCLSSFRRITSVMLIVFYIYAVIGTELLKYSESEYEKLKIENEDVSYYEGSIYGNFQTFEDSIFALFQILTESSWHMIVLYQEIFHGFTLPCIFLLPFHLFITFILRSILLGLTWEVFAIVNEEEDYLMKSIKIDKDFKIDLEDNEFPNEKITMAERLIQSSKISQTNLTTLMSSTIEKKRHISDFDKLYKSIFESSNDDFKSLHRFIKRNIMNTCLRPEDFKEVTKLDKLRPNKPARDDFSLDSPYFNTHRRDITGKLFQIKRESSGNSTHSCASFRKTPKVITFDTRITLLGHEFESDNSSNCSFSESSHQNDERFGFYDEENLQGLEQEKKKEDTKESEIFNSYLKRDGKKKMYLRRVSSMYLAEEVMKAFKDDEEQENIELNGDYILKRALLKDHDVQALRTKEMQHVLTHCCRVHLGRDEDGKKIIQVYRKPEVKEVTEEEINSIVINFMRTLRISKSPKAVLDAVDSIQQKIEKICPFGSMIKIFYQYKNNDTWIIPHREEVETGVVKVENFMKFFNIATQGVRPILIQDVFTTNYQKEVPCFIRINGKKIKGSDNLSEIWYDAMNMLSFSTGSNLDKLPPELYEWSLFAIPLKSISKDLMNKNQFDMTHDKNDQNLELSISSIDSFDEEKQMDIKSAMILLFLCKKRKRSKQKKYLDMATGKYKFSFQWRETEIDKRIKTETLIKLLHDIRDIFNSHNDKVYYHMNDFIQFNELSHFFAQRMENPKIKRLMSV</sequence>
<evidence type="ECO:0000313" key="8">
    <source>
        <dbReference type="Proteomes" id="UP001295684"/>
    </source>
</evidence>
<dbReference type="Gene3D" id="1.10.287.70">
    <property type="match status" value="2"/>
</dbReference>
<dbReference type="PANTHER" id="PTHR46726:SF1">
    <property type="entry name" value="TWO-PORE CALCIUM CHANNEL 3"/>
    <property type="match status" value="1"/>
</dbReference>
<evidence type="ECO:0000256" key="2">
    <source>
        <dbReference type="ARBA" id="ARBA00022692"/>
    </source>
</evidence>
<dbReference type="InterPro" id="IPR027359">
    <property type="entry name" value="Volt_channel_dom_sf"/>
</dbReference>
<dbReference type="GO" id="GO:0016020">
    <property type="term" value="C:membrane"/>
    <property type="evidence" value="ECO:0007669"/>
    <property type="project" value="UniProtKB-SubCell"/>
</dbReference>
<evidence type="ECO:0000256" key="1">
    <source>
        <dbReference type="ARBA" id="ARBA00004141"/>
    </source>
</evidence>
<dbReference type="PANTHER" id="PTHR46726">
    <property type="entry name" value="TWO PORE CHANNEL 3"/>
    <property type="match status" value="1"/>
</dbReference>
<feature type="transmembrane region" description="Helical" evidence="5">
    <location>
        <begin position="604"/>
        <end position="628"/>
    </location>
</feature>
<evidence type="ECO:0000256" key="4">
    <source>
        <dbReference type="ARBA" id="ARBA00023136"/>
    </source>
</evidence>
<dbReference type="Proteomes" id="UP001295684">
    <property type="component" value="Unassembled WGS sequence"/>
</dbReference>
<dbReference type="InterPro" id="IPR011992">
    <property type="entry name" value="EF-hand-dom_pair"/>
</dbReference>
<feature type="transmembrane region" description="Helical" evidence="5">
    <location>
        <begin position="785"/>
        <end position="804"/>
    </location>
</feature>
<name>A0AAD1Y1E1_EUPCR</name>
<dbReference type="SUPFAM" id="SSF47473">
    <property type="entry name" value="EF-hand"/>
    <property type="match status" value="1"/>
</dbReference>
<feature type="transmembrane region" description="Helical" evidence="5">
    <location>
        <begin position="898"/>
        <end position="917"/>
    </location>
</feature>
<feature type="transmembrane region" description="Helical" evidence="5">
    <location>
        <begin position="751"/>
        <end position="773"/>
    </location>
</feature>
<proteinExistence type="predicted"/>
<organism evidence="7 8">
    <name type="scientific">Euplotes crassus</name>
    <dbReference type="NCBI Taxonomy" id="5936"/>
    <lineage>
        <taxon>Eukaryota</taxon>
        <taxon>Sar</taxon>
        <taxon>Alveolata</taxon>
        <taxon>Ciliophora</taxon>
        <taxon>Intramacronucleata</taxon>
        <taxon>Spirotrichea</taxon>
        <taxon>Hypotrichia</taxon>
        <taxon>Euplotida</taxon>
        <taxon>Euplotidae</taxon>
        <taxon>Moneuplotes</taxon>
    </lineage>
</organism>
<keyword evidence="3 5" id="KW-1133">Transmembrane helix</keyword>
<feature type="transmembrane region" description="Helical" evidence="5">
    <location>
        <begin position="430"/>
        <end position="454"/>
    </location>
</feature>
<keyword evidence="8" id="KW-1185">Reference proteome</keyword>
<dbReference type="Pfam" id="PF00520">
    <property type="entry name" value="Ion_trans"/>
    <property type="match status" value="2"/>
</dbReference>